<accession>A0A1M7KFW5</accession>
<reference evidence="1 4" key="2">
    <citation type="submission" date="2019-07" db="EMBL/GenBank/DDBJ databases">
        <title>Whole genome shotgun sequence of Halomonas cupida NBRC 102219.</title>
        <authorList>
            <person name="Hosoyama A."/>
            <person name="Uohara A."/>
            <person name="Ohji S."/>
            <person name="Ichikawa N."/>
        </authorList>
    </citation>
    <scope>NUCLEOTIDE SEQUENCE [LARGE SCALE GENOMIC DNA]</scope>
    <source>
        <strain evidence="1 4">NBRC 102219</strain>
    </source>
</reference>
<dbReference type="Proteomes" id="UP000184123">
    <property type="component" value="Unassembled WGS sequence"/>
</dbReference>
<evidence type="ECO:0000313" key="4">
    <source>
        <dbReference type="Proteomes" id="UP000321726"/>
    </source>
</evidence>
<dbReference type="OrthoDB" id="6184290at2"/>
<dbReference type="Proteomes" id="UP000321726">
    <property type="component" value="Unassembled WGS sequence"/>
</dbReference>
<dbReference type="EMBL" id="FRCA01000010">
    <property type="protein sequence ID" value="SHM64232.1"/>
    <property type="molecule type" value="Genomic_DNA"/>
</dbReference>
<evidence type="ECO:0000313" key="3">
    <source>
        <dbReference type="Proteomes" id="UP000184123"/>
    </source>
</evidence>
<reference evidence="2 3" key="1">
    <citation type="submission" date="2016-11" db="EMBL/GenBank/DDBJ databases">
        <authorList>
            <person name="Jaros S."/>
            <person name="Januszkiewicz K."/>
            <person name="Wedrychowicz H."/>
        </authorList>
    </citation>
    <scope>NUCLEOTIDE SEQUENCE [LARGE SCALE GENOMIC DNA]</scope>
    <source>
        <strain evidence="2 3">DSM 4740</strain>
    </source>
</reference>
<dbReference type="STRING" id="44933.SAMN05660971_03490"/>
<keyword evidence="4" id="KW-1185">Reference proteome</keyword>
<dbReference type="AlphaFoldDB" id="A0A1M7KFW5"/>
<evidence type="ECO:0000313" key="2">
    <source>
        <dbReference type="EMBL" id="SHM64232.1"/>
    </source>
</evidence>
<gene>
    <name evidence="1" type="ORF">HCU01_33630</name>
    <name evidence="2" type="ORF">SAMN05660971_03490</name>
</gene>
<proteinExistence type="predicted"/>
<evidence type="ECO:0000313" key="1">
    <source>
        <dbReference type="EMBL" id="GEN25414.1"/>
    </source>
</evidence>
<sequence>MPKELHLALDAELESHLEAVRDQQGLESLDQAAEWLMRRRLRKGTIGLTGRGRALYPINNQGGSR</sequence>
<name>A0A1M7KFW5_9GAMM</name>
<dbReference type="RefSeq" id="WP_073436490.1">
    <property type="nucleotide sequence ID" value="NZ_BJXU01000144.1"/>
</dbReference>
<protein>
    <submittedName>
        <fullName evidence="2">Uncharacterized protein</fullName>
    </submittedName>
</protein>
<dbReference type="EMBL" id="BJXU01000144">
    <property type="protein sequence ID" value="GEN25414.1"/>
    <property type="molecule type" value="Genomic_DNA"/>
</dbReference>
<organism evidence="2 3">
    <name type="scientific">Halomonas cupida</name>
    <dbReference type="NCBI Taxonomy" id="44933"/>
    <lineage>
        <taxon>Bacteria</taxon>
        <taxon>Pseudomonadati</taxon>
        <taxon>Pseudomonadota</taxon>
        <taxon>Gammaproteobacteria</taxon>
        <taxon>Oceanospirillales</taxon>
        <taxon>Halomonadaceae</taxon>
        <taxon>Halomonas</taxon>
    </lineage>
</organism>